<evidence type="ECO:0000313" key="6">
    <source>
        <dbReference type="EMBL" id="XAH74493.1"/>
    </source>
</evidence>
<dbReference type="InterPro" id="IPR050465">
    <property type="entry name" value="UPF0194_transport"/>
</dbReference>
<keyword evidence="5" id="KW-0812">Transmembrane</keyword>
<gene>
    <name evidence="6" type="ORF">V6984_01650</name>
</gene>
<dbReference type="EMBL" id="CP146256">
    <property type="protein sequence ID" value="XAH74493.1"/>
    <property type="molecule type" value="Genomic_DNA"/>
</dbReference>
<dbReference type="Gene3D" id="2.40.30.170">
    <property type="match status" value="1"/>
</dbReference>
<dbReference type="PANTHER" id="PTHR32347">
    <property type="entry name" value="EFFLUX SYSTEM COMPONENT YKNX-RELATED"/>
    <property type="match status" value="1"/>
</dbReference>
<keyword evidence="2 3" id="KW-0175">Coiled coil</keyword>
<feature type="region of interest" description="Disordered" evidence="4">
    <location>
        <begin position="541"/>
        <end position="609"/>
    </location>
</feature>
<keyword evidence="5" id="KW-0472">Membrane</keyword>
<sequence>MKEKKKTVNTDAQVKEKISLRDKWKSIKRKQKIILSACILLLVAALAAGGIYFFVIRKNTGDMAGMRPDMNGFGENVVTASGLTSTGMTEEEYELDFLETQLLVEESYLAIGDMVEKGTKAFKISDESLKEAKEELENAVTETELAYRQGLIDYEQNKLDADSTYQTAAVNAKYAQAEYDSSLEQSKADVEDLKQQVEDAQELYDEYTAVVETDYYYSYYNIEELKEVYYDNFSFLMDLYERWDIEGLNDQYPNGASSLSGAGTGQDSDSGDTAAQSDSSASGGTGGMLSGGMSGSGKAGGSSSEADKLTVYDMMDELVTKNGEEYEEAMDNYEKDTAMAIASLDLAKSNLATLQAQLQEAELTYEKQVITSKVDYDSTIADSENAESVYDTAVKKLDEDLEALKDDEEEAKDNLEVFENTLGDGYFYTQSAGTIVMNRVREGSYLGTEDILLAYSDPETVTVAASVDQANIASVNVGDSAYVVISEYGNYEGTVISINPVSSSDSKSAVTYTVTVELSGDISSLESNLTSYVYLGMSEEQMEQMQERNASNADGVSGDGNSTGGMQNGDTPNSGSDGTGGTENAGTSSDVNTQRMGENAPGSDGGNKE</sequence>
<dbReference type="Proteomes" id="UP001451571">
    <property type="component" value="Chromosome"/>
</dbReference>
<evidence type="ECO:0000256" key="4">
    <source>
        <dbReference type="SAM" id="MobiDB-lite"/>
    </source>
</evidence>
<evidence type="ECO:0000256" key="2">
    <source>
        <dbReference type="ARBA" id="ARBA00023054"/>
    </source>
</evidence>
<proteinExistence type="predicted"/>
<protein>
    <submittedName>
        <fullName evidence="6">HlyD family efflux transporter periplasmic adaptor subunit</fullName>
    </submittedName>
</protein>
<feature type="transmembrane region" description="Helical" evidence="5">
    <location>
        <begin position="33"/>
        <end position="55"/>
    </location>
</feature>
<feature type="compositionally biased region" description="Polar residues" evidence="4">
    <location>
        <begin position="254"/>
        <end position="278"/>
    </location>
</feature>
<dbReference type="PANTHER" id="PTHR32347:SF14">
    <property type="entry name" value="EFFLUX SYSTEM COMPONENT YKNX-RELATED"/>
    <property type="match status" value="1"/>
</dbReference>
<reference evidence="6 7" key="1">
    <citation type="submission" date="2024-02" db="EMBL/GenBank/DDBJ databases">
        <title>Bacterial strain from lacustrine sediment.</title>
        <authorList>
            <person name="Petit C."/>
            <person name="Fadhlaoui K."/>
        </authorList>
    </citation>
    <scope>NUCLEOTIDE SEQUENCE [LARGE SCALE GENOMIC DNA]</scope>
    <source>
        <strain evidence="6 7">IPX-CK</strain>
    </source>
</reference>
<evidence type="ECO:0000313" key="7">
    <source>
        <dbReference type="Proteomes" id="UP001451571"/>
    </source>
</evidence>
<keyword evidence="5" id="KW-1133">Transmembrane helix</keyword>
<accession>A0ABZ3EW62</accession>
<keyword evidence="7" id="KW-1185">Reference proteome</keyword>
<feature type="coiled-coil region" evidence="3">
    <location>
        <begin position="344"/>
        <end position="421"/>
    </location>
</feature>
<feature type="compositionally biased region" description="Polar residues" evidence="4">
    <location>
        <begin position="584"/>
        <end position="596"/>
    </location>
</feature>
<feature type="coiled-coil region" evidence="3">
    <location>
        <begin position="122"/>
        <end position="149"/>
    </location>
</feature>
<feature type="coiled-coil region" evidence="3">
    <location>
        <begin position="176"/>
        <end position="210"/>
    </location>
</feature>
<evidence type="ECO:0000256" key="5">
    <source>
        <dbReference type="SAM" id="Phobius"/>
    </source>
</evidence>
<evidence type="ECO:0000256" key="1">
    <source>
        <dbReference type="ARBA" id="ARBA00004196"/>
    </source>
</evidence>
<dbReference type="RefSeq" id="WP_342758085.1">
    <property type="nucleotide sequence ID" value="NZ_CP146256.1"/>
</dbReference>
<name>A0ABZ3EW62_9FIRM</name>
<feature type="compositionally biased region" description="Gly residues" evidence="4">
    <location>
        <begin position="283"/>
        <end position="300"/>
    </location>
</feature>
<feature type="region of interest" description="Disordered" evidence="4">
    <location>
        <begin position="254"/>
        <end position="304"/>
    </location>
</feature>
<organism evidence="6 7">
    <name type="scientific">Kineothrix sedimenti</name>
    <dbReference type="NCBI Taxonomy" id="3123317"/>
    <lineage>
        <taxon>Bacteria</taxon>
        <taxon>Bacillati</taxon>
        <taxon>Bacillota</taxon>
        <taxon>Clostridia</taxon>
        <taxon>Lachnospirales</taxon>
        <taxon>Lachnospiraceae</taxon>
        <taxon>Kineothrix</taxon>
    </lineage>
</organism>
<comment type="subcellular location">
    <subcellularLocation>
        <location evidence="1">Cell envelope</location>
    </subcellularLocation>
</comment>
<feature type="compositionally biased region" description="Gly residues" evidence="4">
    <location>
        <begin position="557"/>
        <end position="567"/>
    </location>
</feature>
<evidence type="ECO:0000256" key="3">
    <source>
        <dbReference type="SAM" id="Coils"/>
    </source>
</evidence>